<dbReference type="Pfam" id="PF02342">
    <property type="entry name" value="TerD"/>
    <property type="match status" value="1"/>
</dbReference>
<proteinExistence type="predicted"/>
<gene>
    <name evidence="2" type="ORF">OG563_38375</name>
</gene>
<accession>A0ABZ1YT78</accession>
<evidence type="ECO:0000313" key="2">
    <source>
        <dbReference type="EMBL" id="WUV44944.1"/>
    </source>
</evidence>
<organism evidence="2 3">
    <name type="scientific">Nocardia vinacea</name>
    <dbReference type="NCBI Taxonomy" id="96468"/>
    <lineage>
        <taxon>Bacteria</taxon>
        <taxon>Bacillati</taxon>
        <taxon>Actinomycetota</taxon>
        <taxon>Actinomycetes</taxon>
        <taxon>Mycobacteriales</taxon>
        <taxon>Nocardiaceae</taxon>
        <taxon>Nocardia</taxon>
    </lineage>
</organism>
<dbReference type="InterPro" id="IPR051324">
    <property type="entry name" value="Stress/Tellurium_Resist"/>
</dbReference>
<sequence>MSVTLRDDSGAGLDYVRMALGWDPVRPRRWFGRPHKDIDLNAAALLFTEDRIIDVVYHEQLSSADGSVRHFGDSTTGRGKGDNEIITVDLTRLPSPITTVIFIVTCYSGQTFEQIDNAFCRVVDAVSGTEITRYDLRGGGSHTGLVMGKLVHTDAVWRFHTIGAAIHAQHPVEAISQLGAFVQT</sequence>
<name>A0ABZ1YT78_9NOCA</name>
<dbReference type="PANTHER" id="PTHR32097">
    <property type="entry name" value="CAMP-BINDING PROTEIN 1-RELATED"/>
    <property type="match status" value="1"/>
</dbReference>
<dbReference type="Proteomes" id="UP001432062">
    <property type="component" value="Chromosome"/>
</dbReference>
<evidence type="ECO:0000313" key="3">
    <source>
        <dbReference type="Proteomes" id="UP001432062"/>
    </source>
</evidence>
<dbReference type="RefSeq" id="WP_329408193.1">
    <property type="nucleotide sequence ID" value="NZ_CP109441.1"/>
</dbReference>
<dbReference type="InterPro" id="IPR003325">
    <property type="entry name" value="TerD"/>
</dbReference>
<evidence type="ECO:0000259" key="1">
    <source>
        <dbReference type="Pfam" id="PF02342"/>
    </source>
</evidence>
<dbReference type="Gene3D" id="2.60.60.30">
    <property type="entry name" value="sav2460 like domains"/>
    <property type="match status" value="1"/>
</dbReference>
<protein>
    <submittedName>
        <fullName evidence="2">Tellurium resistance TerZ family protein</fullName>
    </submittedName>
</protein>
<dbReference type="PANTHER" id="PTHR32097:SF17">
    <property type="entry name" value="CAMP-BINDING PROTEIN 1-RELATED"/>
    <property type="match status" value="1"/>
</dbReference>
<dbReference type="CDD" id="cd06974">
    <property type="entry name" value="TerD_like"/>
    <property type="match status" value="1"/>
</dbReference>
<dbReference type="EMBL" id="CP109441">
    <property type="protein sequence ID" value="WUV44944.1"/>
    <property type="molecule type" value="Genomic_DNA"/>
</dbReference>
<reference evidence="2" key="1">
    <citation type="submission" date="2022-10" db="EMBL/GenBank/DDBJ databases">
        <title>The complete genomes of actinobacterial strains from the NBC collection.</title>
        <authorList>
            <person name="Joergensen T.S."/>
            <person name="Alvarez Arevalo M."/>
            <person name="Sterndorff E.B."/>
            <person name="Faurdal D."/>
            <person name="Vuksanovic O."/>
            <person name="Mourched A.-S."/>
            <person name="Charusanti P."/>
            <person name="Shaw S."/>
            <person name="Blin K."/>
            <person name="Weber T."/>
        </authorList>
    </citation>
    <scope>NUCLEOTIDE SEQUENCE</scope>
    <source>
        <strain evidence="2">NBC_01482</strain>
    </source>
</reference>
<keyword evidence="3" id="KW-1185">Reference proteome</keyword>
<feature type="domain" description="TerD" evidence="1">
    <location>
        <begin position="9"/>
        <end position="167"/>
    </location>
</feature>